<evidence type="ECO:0000313" key="2">
    <source>
        <dbReference type="EMBL" id="KTB37867.1"/>
    </source>
</evidence>
<evidence type="ECO:0000313" key="3">
    <source>
        <dbReference type="Proteomes" id="UP000054988"/>
    </source>
</evidence>
<proteinExistence type="predicted"/>
<sequence>MPKTDNSAKVSDPTEVSHGKLIGETARPTASPAVSPITFGYTNRNLLEHADGPISGADDIGTDVRRKQSATILYPHKLTLQALVSISRKITST</sequence>
<feature type="region of interest" description="Disordered" evidence="1">
    <location>
        <begin position="1"/>
        <end position="35"/>
    </location>
</feature>
<dbReference type="EMBL" id="LATX01001806">
    <property type="protein sequence ID" value="KTB37867.1"/>
    <property type="molecule type" value="Genomic_DNA"/>
</dbReference>
<dbReference type="AlphaFoldDB" id="A0A0W0FNF6"/>
<comment type="caution">
    <text evidence="2">The sequence shown here is derived from an EMBL/GenBank/DDBJ whole genome shotgun (WGS) entry which is preliminary data.</text>
</comment>
<gene>
    <name evidence="2" type="ORF">WG66_9544</name>
</gene>
<protein>
    <submittedName>
        <fullName evidence="2">Uncharacterized protein</fullName>
    </submittedName>
</protein>
<organism evidence="2 3">
    <name type="scientific">Moniliophthora roreri</name>
    <name type="common">Frosty pod rot fungus</name>
    <name type="synonym">Monilia roreri</name>
    <dbReference type="NCBI Taxonomy" id="221103"/>
    <lineage>
        <taxon>Eukaryota</taxon>
        <taxon>Fungi</taxon>
        <taxon>Dikarya</taxon>
        <taxon>Basidiomycota</taxon>
        <taxon>Agaricomycotina</taxon>
        <taxon>Agaricomycetes</taxon>
        <taxon>Agaricomycetidae</taxon>
        <taxon>Agaricales</taxon>
        <taxon>Marasmiineae</taxon>
        <taxon>Marasmiaceae</taxon>
        <taxon>Moniliophthora</taxon>
    </lineage>
</organism>
<reference evidence="2 3" key="1">
    <citation type="submission" date="2015-12" db="EMBL/GenBank/DDBJ databases">
        <title>Draft genome sequence of Moniliophthora roreri, the causal agent of frosty pod rot of cacao.</title>
        <authorList>
            <person name="Aime M.C."/>
            <person name="Diaz-Valderrama J.R."/>
            <person name="Kijpornyongpan T."/>
            <person name="Phillips-Mora W."/>
        </authorList>
    </citation>
    <scope>NUCLEOTIDE SEQUENCE [LARGE SCALE GENOMIC DNA]</scope>
    <source>
        <strain evidence="2 3">MCA 2952</strain>
    </source>
</reference>
<dbReference type="Proteomes" id="UP000054988">
    <property type="component" value="Unassembled WGS sequence"/>
</dbReference>
<accession>A0A0W0FNF6</accession>
<evidence type="ECO:0000256" key="1">
    <source>
        <dbReference type="SAM" id="MobiDB-lite"/>
    </source>
</evidence>
<name>A0A0W0FNF6_MONRR</name>